<evidence type="ECO:0000313" key="2">
    <source>
        <dbReference type="EMBL" id="KAK8377100.1"/>
    </source>
</evidence>
<accession>A0AAW0SQR7</accession>
<evidence type="ECO:0000256" key="1">
    <source>
        <dbReference type="SAM" id="Phobius"/>
    </source>
</evidence>
<feature type="transmembrane region" description="Helical" evidence="1">
    <location>
        <begin position="78"/>
        <end position="99"/>
    </location>
</feature>
<sequence>MEGDARINEAVDDKVFPLRCRNARSFVTSEEEAIELRRSTSILHRGSEGQCLVKCDVSCVVCGNGRRTCGTPTSRGEFFVAFVLPVIYVLRYIIVCMSLRTNVLFSYVFVCPAGAINQRNP</sequence>
<keyword evidence="1" id="KW-0812">Transmembrane</keyword>
<protein>
    <submittedName>
        <fullName evidence="2">Uncharacterized protein</fullName>
    </submittedName>
</protein>
<name>A0AAW0SQR7_SCYPA</name>
<comment type="caution">
    <text evidence="2">The sequence shown here is derived from an EMBL/GenBank/DDBJ whole genome shotgun (WGS) entry which is preliminary data.</text>
</comment>
<reference evidence="2 3" key="1">
    <citation type="submission" date="2023-03" db="EMBL/GenBank/DDBJ databases">
        <title>High-quality genome of Scylla paramamosain provides insights in environmental adaptation.</title>
        <authorList>
            <person name="Zhang L."/>
        </authorList>
    </citation>
    <scope>NUCLEOTIDE SEQUENCE [LARGE SCALE GENOMIC DNA]</scope>
    <source>
        <strain evidence="2">LZ_2023a</strain>
        <tissue evidence="2">Muscle</tissue>
    </source>
</reference>
<dbReference type="Proteomes" id="UP001487740">
    <property type="component" value="Unassembled WGS sequence"/>
</dbReference>
<organism evidence="2 3">
    <name type="scientific">Scylla paramamosain</name>
    <name type="common">Mud crab</name>
    <dbReference type="NCBI Taxonomy" id="85552"/>
    <lineage>
        <taxon>Eukaryota</taxon>
        <taxon>Metazoa</taxon>
        <taxon>Ecdysozoa</taxon>
        <taxon>Arthropoda</taxon>
        <taxon>Crustacea</taxon>
        <taxon>Multicrustacea</taxon>
        <taxon>Malacostraca</taxon>
        <taxon>Eumalacostraca</taxon>
        <taxon>Eucarida</taxon>
        <taxon>Decapoda</taxon>
        <taxon>Pleocyemata</taxon>
        <taxon>Brachyura</taxon>
        <taxon>Eubrachyura</taxon>
        <taxon>Portunoidea</taxon>
        <taxon>Portunidae</taxon>
        <taxon>Portuninae</taxon>
        <taxon>Scylla</taxon>
    </lineage>
</organism>
<keyword evidence="3" id="KW-1185">Reference proteome</keyword>
<dbReference type="EMBL" id="JARAKH010000047">
    <property type="protein sequence ID" value="KAK8377100.1"/>
    <property type="molecule type" value="Genomic_DNA"/>
</dbReference>
<proteinExistence type="predicted"/>
<gene>
    <name evidence="2" type="ORF">O3P69_013630</name>
</gene>
<keyword evidence="1" id="KW-1133">Transmembrane helix</keyword>
<dbReference type="AlphaFoldDB" id="A0AAW0SQR7"/>
<keyword evidence="1" id="KW-0472">Membrane</keyword>
<evidence type="ECO:0000313" key="3">
    <source>
        <dbReference type="Proteomes" id="UP001487740"/>
    </source>
</evidence>